<sequence>MLVYLFIIVLSLSWPCLGQVKKARISVQLAHAICGQFAVFESTNVLQPAVKKPSSSLLGEVIWQEC</sequence>
<keyword evidence="3" id="KW-1185">Reference proteome</keyword>
<protein>
    <recommendedName>
        <fullName evidence="4">Secreted protein</fullName>
    </recommendedName>
</protein>
<feature type="non-terminal residue" evidence="2">
    <location>
        <position position="66"/>
    </location>
</feature>
<keyword evidence="1" id="KW-0732">Signal</keyword>
<organism evidence="2 3">
    <name type="scientific">Allacma fusca</name>
    <dbReference type="NCBI Taxonomy" id="39272"/>
    <lineage>
        <taxon>Eukaryota</taxon>
        <taxon>Metazoa</taxon>
        <taxon>Ecdysozoa</taxon>
        <taxon>Arthropoda</taxon>
        <taxon>Hexapoda</taxon>
        <taxon>Collembola</taxon>
        <taxon>Symphypleona</taxon>
        <taxon>Sminthuridae</taxon>
        <taxon>Allacma</taxon>
    </lineage>
</organism>
<dbReference type="AlphaFoldDB" id="A0A8J2NV72"/>
<dbReference type="Proteomes" id="UP000708208">
    <property type="component" value="Unassembled WGS sequence"/>
</dbReference>
<evidence type="ECO:0000313" key="2">
    <source>
        <dbReference type="EMBL" id="CAG7721563.1"/>
    </source>
</evidence>
<feature type="chain" id="PRO_5035159076" description="Secreted protein" evidence="1">
    <location>
        <begin position="19"/>
        <end position="66"/>
    </location>
</feature>
<proteinExistence type="predicted"/>
<evidence type="ECO:0000313" key="3">
    <source>
        <dbReference type="Proteomes" id="UP000708208"/>
    </source>
</evidence>
<dbReference type="EMBL" id="CAJVCH010080651">
    <property type="protein sequence ID" value="CAG7721563.1"/>
    <property type="molecule type" value="Genomic_DNA"/>
</dbReference>
<evidence type="ECO:0000256" key="1">
    <source>
        <dbReference type="SAM" id="SignalP"/>
    </source>
</evidence>
<comment type="caution">
    <text evidence="2">The sequence shown here is derived from an EMBL/GenBank/DDBJ whole genome shotgun (WGS) entry which is preliminary data.</text>
</comment>
<accession>A0A8J2NV72</accession>
<reference evidence="2" key="1">
    <citation type="submission" date="2021-06" db="EMBL/GenBank/DDBJ databases">
        <authorList>
            <person name="Hodson N. C."/>
            <person name="Mongue J. A."/>
            <person name="Jaron S. K."/>
        </authorList>
    </citation>
    <scope>NUCLEOTIDE SEQUENCE</scope>
</reference>
<gene>
    <name evidence="2" type="ORF">AFUS01_LOCUS10772</name>
</gene>
<feature type="signal peptide" evidence="1">
    <location>
        <begin position="1"/>
        <end position="18"/>
    </location>
</feature>
<evidence type="ECO:0008006" key="4">
    <source>
        <dbReference type="Google" id="ProtNLM"/>
    </source>
</evidence>
<name>A0A8J2NV72_9HEXA</name>